<dbReference type="Pfam" id="PF13489">
    <property type="entry name" value="Methyltransf_23"/>
    <property type="match status" value="1"/>
</dbReference>
<dbReference type="PATRIC" id="fig|1137281.3.peg.2817"/>
<dbReference type="PANTHER" id="PTHR43861:SF6">
    <property type="entry name" value="METHYLTRANSFERASE TYPE 11"/>
    <property type="match status" value="1"/>
</dbReference>
<accession>M7MG71</accession>
<dbReference type="EMBL" id="ANLA01000033">
    <property type="protein sequence ID" value="EMQ93785.1"/>
    <property type="molecule type" value="Genomic_DNA"/>
</dbReference>
<name>M7MG71_9FLAO</name>
<evidence type="ECO:0000313" key="1">
    <source>
        <dbReference type="EMBL" id="EMQ93785.1"/>
    </source>
</evidence>
<evidence type="ECO:0000313" key="2">
    <source>
        <dbReference type="Proteomes" id="UP000012024"/>
    </source>
</evidence>
<protein>
    <recommendedName>
        <fullName evidence="3">Methyltransferase domain-containing protein</fullName>
    </recommendedName>
</protein>
<dbReference type="Gene3D" id="3.40.50.150">
    <property type="entry name" value="Vaccinia Virus protein VP39"/>
    <property type="match status" value="1"/>
</dbReference>
<sequence length="233" mass="27181">MSYADITRNNKSSLKKFSHQKRFDIAMDLIDLKPKETLLDFGTGDGYLLQCLHEKNAEAKLYGYDPLDFMFQELQDTIKKNNLNNIFITDKLQELPTNNFDVVTCLEVLEHFSEKNQIERLKELADRVTVKGRIVISVPLETGLPSLLKNTVRFLIGQNKEEASLKNIVKSLFGIKIERQQEGYIYTHIGFNHKHLEKLFGELNLKIVRKEYSPFKYLYNLVNSQVFYILKKV</sequence>
<gene>
    <name evidence="1" type="ORF">D778_01515</name>
</gene>
<dbReference type="RefSeq" id="WP_007651840.1">
    <property type="nucleotide sequence ID" value="NZ_ANLA01000033.1"/>
</dbReference>
<proteinExistence type="predicted"/>
<dbReference type="GeneID" id="98642626"/>
<evidence type="ECO:0008006" key="3">
    <source>
        <dbReference type="Google" id="ProtNLM"/>
    </source>
</evidence>
<comment type="caution">
    <text evidence="1">The sequence shown here is derived from an EMBL/GenBank/DDBJ whole genome shotgun (WGS) entry which is preliminary data.</text>
</comment>
<keyword evidence="2" id="KW-1185">Reference proteome</keyword>
<dbReference type="CDD" id="cd02440">
    <property type="entry name" value="AdoMet_MTases"/>
    <property type="match status" value="1"/>
</dbReference>
<dbReference type="Proteomes" id="UP000012024">
    <property type="component" value="Unassembled WGS sequence"/>
</dbReference>
<reference evidence="1 2" key="1">
    <citation type="submission" date="2012-12" db="EMBL/GenBank/DDBJ databases">
        <title>Genome assembly of Formosa sp. AK20.</title>
        <authorList>
            <person name="Kumar R."/>
            <person name="Khatri I."/>
            <person name="Vaidya B."/>
            <person name="Subramanian S."/>
            <person name="Pinnaka A."/>
        </authorList>
    </citation>
    <scope>NUCLEOTIDE SEQUENCE [LARGE SCALE GENOMIC DNA]</scope>
    <source>
        <strain evidence="1 2">AK20</strain>
    </source>
</reference>
<organism evidence="1 2">
    <name type="scientific">Xanthomarina gelatinilytica</name>
    <dbReference type="NCBI Taxonomy" id="1137281"/>
    <lineage>
        <taxon>Bacteria</taxon>
        <taxon>Pseudomonadati</taxon>
        <taxon>Bacteroidota</taxon>
        <taxon>Flavobacteriia</taxon>
        <taxon>Flavobacteriales</taxon>
        <taxon>Flavobacteriaceae</taxon>
        <taxon>Xanthomarina</taxon>
    </lineage>
</organism>
<dbReference type="InterPro" id="IPR029063">
    <property type="entry name" value="SAM-dependent_MTases_sf"/>
</dbReference>
<dbReference type="SUPFAM" id="SSF53335">
    <property type="entry name" value="S-adenosyl-L-methionine-dependent methyltransferases"/>
    <property type="match status" value="1"/>
</dbReference>
<dbReference type="eggNOG" id="COG2227">
    <property type="taxonomic scope" value="Bacteria"/>
</dbReference>
<dbReference type="OrthoDB" id="8773442at2"/>
<dbReference type="AlphaFoldDB" id="M7MG71"/>
<dbReference type="PANTHER" id="PTHR43861">
    <property type="entry name" value="TRANS-ACONITATE 2-METHYLTRANSFERASE-RELATED"/>
    <property type="match status" value="1"/>
</dbReference>